<dbReference type="OrthoDB" id="2995388at2759"/>
<dbReference type="STRING" id="1314781.A0A166AGQ4"/>
<accession>A0A166AGQ4</accession>
<protein>
    <recommendedName>
        <fullName evidence="3">F-box domain-containing protein</fullName>
    </recommendedName>
</protein>
<dbReference type="InterPro" id="IPR032675">
    <property type="entry name" value="LRR_dom_sf"/>
</dbReference>
<keyword evidence="2" id="KW-1185">Reference proteome</keyword>
<evidence type="ECO:0000313" key="2">
    <source>
        <dbReference type="Proteomes" id="UP000077266"/>
    </source>
</evidence>
<organism evidence="1 2">
    <name type="scientific">Exidia glandulosa HHB12029</name>
    <dbReference type="NCBI Taxonomy" id="1314781"/>
    <lineage>
        <taxon>Eukaryota</taxon>
        <taxon>Fungi</taxon>
        <taxon>Dikarya</taxon>
        <taxon>Basidiomycota</taxon>
        <taxon>Agaricomycotina</taxon>
        <taxon>Agaricomycetes</taxon>
        <taxon>Auriculariales</taxon>
        <taxon>Exidiaceae</taxon>
        <taxon>Exidia</taxon>
    </lineage>
</organism>
<evidence type="ECO:0000313" key="1">
    <source>
        <dbReference type="EMBL" id="KZV91709.1"/>
    </source>
</evidence>
<dbReference type="EMBL" id="KV426022">
    <property type="protein sequence ID" value="KZV91709.1"/>
    <property type="molecule type" value="Genomic_DNA"/>
</dbReference>
<dbReference type="Gene3D" id="3.80.10.10">
    <property type="entry name" value="Ribonuclease Inhibitor"/>
    <property type="match status" value="1"/>
</dbReference>
<dbReference type="AlphaFoldDB" id="A0A166AGQ4"/>
<name>A0A166AGQ4_EXIGL</name>
<dbReference type="InParanoid" id="A0A166AGQ4"/>
<sequence>MSPISIIPDTLLSDIMLESASFDMAFALGLAAVSARWRAVALGSRRLWARFRLESSWDIRALPIFLARSEPVPLHIKLHFARNDYSLTTASTAEERAQAVGLLAHCTGRIRCLNVRRGAEPLFDALLATGLHFDILDELVHDYNISFGDFAPVSLSAPQLTRLRLDRVMSDRWDQILGHHLTALSISRQYEPFIDTQLLRAIFLGCPKLQELLLHEDTILSEHSDVQMPAFTSRIPAPALRRLDIQSHIDNVATILAGLSEVFIPSIFISFYDGDFDGHPLMYDLMRGISPLVSITVEDDQSALLVDAVGIERRILLENYDSPYWDYSALWAYLVRHHNAQSSVHTIRCAAGHILELTPAICEWPPSSEPPFKFQIRLDDTFRQAIHDGDFDGDGYYAHVFLSCPPQSRFCLEGLWSDHSAVRHMLRLIKSTQDVVVCFNEVQEAGGTDEGSKFQLLRVLQMEMFDQGQHCQWTLCTDCVSSTH</sequence>
<evidence type="ECO:0008006" key="3">
    <source>
        <dbReference type="Google" id="ProtNLM"/>
    </source>
</evidence>
<proteinExistence type="predicted"/>
<reference evidence="1 2" key="1">
    <citation type="journal article" date="2016" name="Mol. Biol. Evol.">
        <title>Comparative Genomics of Early-Diverging Mushroom-Forming Fungi Provides Insights into the Origins of Lignocellulose Decay Capabilities.</title>
        <authorList>
            <person name="Nagy L.G."/>
            <person name="Riley R."/>
            <person name="Tritt A."/>
            <person name="Adam C."/>
            <person name="Daum C."/>
            <person name="Floudas D."/>
            <person name="Sun H."/>
            <person name="Yadav J.S."/>
            <person name="Pangilinan J."/>
            <person name="Larsson K.H."/>
            <person name="Matsuura K."/>
            <person name="Barry K."/>
            <person name="Labutti K."/>
            <person name="Kuo R."/>
            <person name="Ohm R.A."/>
            <person name="Bhattacharya S.S."/>
            <person name="Shirouzu T."/>
            <person name="Yoshinaga Y."/>
            <person name="Martin F.M."/>
            <person name="Grigoriev I.V."/>
            <person name="Hibbett D.S."/>
        </authorList>
    </citation>
    <scope>NUCLEOTIDE SEQUENCE [LARGE SCALE GENOMIC DNA]</scope>
    <source>
        <strain evidence="1 2">HHB12029</strain>
    </source>
</reference>
<dbReference type="Proteomes" id="UP000077266">
    <property type="component" value="Unassembled WGS sequence"/>
</dbReference>
<gene>
    <name evidence="1" type="ORF">EXIGLDRAFT_719101</name>
</gene>